<gene>
    <name evidence="3" type="ORF">ISF_05092</name>
</gene>
<dbReference type="GeneID" id="30021384"/>
<name>A0A167W1E7_CORFA</name>
<dbReference type="Pfam" id="PF00089">
    <property type="entry name" value="Trypsin"/>
    <property type="match status" value="1"/>
</dbReference>
<sequence length="181" mass="19807">MTFENLSKITIPIHARESGSGKSPCKFDSGSGLIDQKTGQVIGVASFVIKDKNSYYCDQAPTVFTRVGSYMSFIKQHLEGADAAAAKPDPVPATNTTKTEYQGPRAKEDELRSTAVKPNKYGIPEDECRRMVAQCVFEEAQKKEVAQNFDGVIECMDSQFRGLEKRQAGNSMPLLGKSISS</sequence>
<feature type="domain" description="Peptidase S1" evidence="2">
    <location>
        <begin position="15"/>
        <end position="74"/>
    </location>
</feature>
<evidence type="ECO:0000313" key="3">
    <source>
        <dbReference type="EMBL" id="OAA63216.1"/>
    </source>
</evidence>
<evidence type="ECO:0000256" key="1">
    <source>
        <dbReference type="SAM" id="MobiDB-lite"/>
    </source>
</evidence>
<reference evidence="3 4" key="1">
    <citation type="journal article" date="2016" name="Genome Biol. Evol.">
        <title>Divergent and convergent evolution of fungal pathogenicity.</title>
        <authorList>
            <person name="Shang Y."/>
            <person name="Xiao G."/>
            <person name="Zheng P."/>
            <person name="Cen K."/>
            <person name="Zhan S."/>
            <person name="Wang C."/>
        </authorList>
    </citation>
    <scope>NUCLEOTIDE SEQUENCE [LARGE SCALE GENOMIC DNA]</scope>
    <source>
        <strain evidence="3 4">ARSEF 2679</strain>
    </source>
</reference>
<dbReference type="Proteomes" id="UP000076744">
    <property type="component" value="Unassembled WGS sequence"/>
</dbReference>
<dbReference type="OrthoDB" id="4915747at2759"/>
<protein>
    <submittedName>
        <fullName evidence="3">Trypsin-related protease</fullName>
    </submittedName>
</protein>
<keyword evidence="3" id="KW-0645">Protease</keyword>
<dbReference type="GO" id="GO:0006508">
    <property type="term" value="P:proteolysis"/>
    <property type="evidence" value="ECO:0007669"/>
    <property type="project" value="UniProtKB-KW"/>
</dbReference>
<dbReference type="InterPro" id="IPR043504">
    <property type="entry name" value="Peptidase_S1_PA_chymotrypsin"/>
</dbReference>
<evidence type="ECO:0000259" key="2">
    <source>
        <dbReference type="Pfam" id="PF00089"/>
    </source>
</evidence>
<comment type="caution">
    <text evidence="3">The sequence shown here is derived from an EMBL/GenBank/DDBJ whole genome shotgun (WGS) entry which is preliminary data.</text>
</comment>
<keyword evidence="3" id="KW-0378">Hydrolase</keyword>
<dbReference type="AlphaFoldDB" id="A0A167W1E7"/>
<feature type="region of interest" description="Disordered" evidence="1">
    <location>
        <begin position="84"/>
        <end position="106"/>
    </location>
</feature>
<proteinExistence type="predicted"/>
<dbReference type="RefSeq" id="XP_018704423.1">
    <property type="nucleotide sequence ID" value="XM_018848697.1"/>
</dbReference>
<dbReference type="GO" id="GO:0004252">
    <property type="term" value="F:serine-type endopeptidase activity"/>
    <property type="evidence" value="ECO:0007669"/>
    <property type="project" value="InterPro"/>
</dbReference>
<dbReference type="STRING" id="1081104.A0A167W1E7"/>
<keyword evidence="4" id="KW-1185">Reference proteome</keyword>
<dbReference type="InterPro" id="IPR001254">
    <property type="entry name" value="Trypsin_dom"/>
</dbReference>
<dbReference type="SUPFAM" id="SSF50494">
    <property type="entry name" value="Trypsin-like serine proteases"/>
    <property type="match status" value="1"/>
</dbReference>
<dbReference type="InterPro" id="IPR009003">
    <property type="entry name" value="Peptidase_S1_PA"/>
</dbReference>
<organism evidence="3 4">
    <name type="scientific">Cordyceps fumosorosea (strain ARSEF 2679)</name>
    <name type="common">Isaria fumosorosea</name>
    <dbReference type="NCBI Taxonomy" id="1081104"/>
    <lineage>
        <taxon>Eukaryota</taxon>
        <taxon>Fungi</taxon>
        <taxon>Dikarya</taxon>
        <taxon>Ascomycota</taxon>
        <taxon>Pezizomycotina</taxon>
        <taxon>Sordariomycetes</taxon>
        <taxon>Hypocreomycetidae</taxon>
        <taxon>Hypocreales</taxon>
        <taxon>Cordycipitaceae</taxon>
        <taxon>Cordyceps</taxon>
    </lineage>
</organism>
<dbReference type="EMBL" id="AZHB01000011">
    <property type="protein sequence ID" value="OAA63216.1"/>
    <property type="molecule type" value="Genomic_DNA"/>
</dbReference>
<accession>A0A167W1E7</accession>
<evidence type="ECO:0000313" key="4">
    <source>
        <dbReference type="Proteomes" id="UP000076744"/>
    </source>
</evidence>
<dbReference type="Gene3D" id="2.40.10.10">
    <property type="entry name" value="Trypsin-like serine proteases"/>
    <property type="match status" value="1"/>
</dbReference>